<dbReference type="SUPFAM" id="SSF56059">
    <property type="entry name" value="Glutathione synthetase ATP-binding domain-like"/>
    <property type="match status" value="1"/>
</dbReference>
<dbReference type="InterPro" id="IPR026838">
    <property type="entry name" value="YheC/D"/>
</dbReference>
<accession>A0ABW8T5W4</accession>
<evidence type="ECO:0000313" key="2">
    <source>
        <dbReference type="Proteomes" id="UP001623591"/>
    </source>
</evidence>
<dbReference type="Pfam" id="PF14398">
    <property type="entry name" value="ATPgrasp_YheCD"/>
    <property type="match status" value="1"/>
</dbReference>
<evidence type="ECO:0000313" key="1">
    <source>
        <dbReference type="EMBL" id="MFL0247873.1"/>
    </source>
</evidence>
<comment type="caution">
    <text evidence="1">The sequence shown here is derived from an EMBL/GenBank/DDBJ whole genome shotgun (WGS) entry which is preliminary data.</text>
</comment>
<dbReference type="Proteomes" id="UP001623591">
    <property type="component" value="Unassembled WGS sequence"/>
</dbReference>
<gene>
    <name evidence="1" type="ORF">ACJDUG_12915</name>
</gene>
<keyword evidence="2" id="KW-1185">Reference proteome</keyword>
<reference evidence="1 2" key="1">
    <citation type="submission" date="2024-11" db="EMBL/GenBank/DDBJ databases">
        <authorList>
            <person name="Heng Y.C."/>
            <person name="Lim A.C.H."/>
            <person name="Lee J.K.Y."/>
            <person name="Kittelmann S."/>
        </authorList>
    </citation>
    <scope>NUCLEOTIDE SEQUENCE [LARGE SCALE GENOMIC DNA]</scope>
    <source>
        <strain evidence="1 2">WILCCON 0185</strain>
    </source>
</reference>
<dbReference type="EMBL" id="JBJHZZ010000010">
    <property type="protein sequence ID" value="MFL0247873.1"/>
    <property type="molecule type" value="Genomic_DNA"/>
</dbReference>
<dbReference type="RefSeq" id="WP_406770305.1">
    <property type="nucleotide sequence ID" value="NZ_JBJHZZ010000010.1"/>
</dbReference>
<proteinExistence type="predicted"/>
<protein>
    <submittedName>
        <fullName evidence="1">YheC/YheD family protein</fullName>
    </submittedName>
</protein>
<organism evidence="1 2">
    <name type="scientific">Candidatus Clostridium stratigraminis</name>
    <dbReference type="NCBI Taxonomy" id="3381661"/>
    <lineage>
        <taxon>Bacteria</taxon>
        <taxon>Bacillati</taxon>
        <taxon>Bacillota</taxon>
        <taxon>Clostridia</taxon>
        <taxon>Eubacteriales</taxon>
        <taxon>Clostridiaceae</taxon>
        <taxon>Clostridium</taxon>
    </lineage>
</organism>
<name>A0ABW8T5W4_9CLOT</name>
<sequence>MPDKIKITYVDSEDKRTCYLTREQSIYFGLGDTVKYIILTMGLASVQLKKVIVRNNNTSCFRLYLSKDTESELYITQGTVMQIRKIENGHLEIGPYIGMFVNQSKIELLSSGKNITEYIQAQAVCKSLYGLCCFFSINNIDWDRKQINALIRENLNWTSQILPLPKIIYDRNVENNCRVESIELRKRLKNICKILNPMVKLAKWETIKAIEKNPGLVPIIPATIPYENSNDLINSLKLYPSLYLKPDSLSKGKGIFRISKNNNEGNKAEYRTTEGNHIVSLKSLKELENLMRPYSKIGGGYIIQQEINKAKYKGNPFDFRALFQKSCDGIWQLSGIAGRIAGRGSIITSPRSGGTVENLETILMEVFNESFSTANGLYENIVRLGREICLTIEKEFGDCIELGLDMTIDIDKKIWLIEVNGKPLKVSLKRLDSSEVMSRCNKRPIEYAVKLAGFVSEDTH</sequence>